<evidence type="ECO:0000259" key="5">
    <source>
        <dbReference type="Pfam" id="PF02892"/>
    </source>
</evidence>
<reference evidence="6 7" key="1">
    <citation type="submission" date="2017-09" db="EMBL/GenBank/DDBJ databases">
        <title>WGS assembly of Aquilegia coerulea Goldsmith.</title>
        <authorList>
            <person name="Hodges S."/>
            <person name="Kramer E."/>
            <person name="Nordborg M."/>
            <person name="Tomkins J."/>
            <person name="Borevitz J."/>
            <person name="Derieg N."/>
            <person name="Yan J."/>
            <person name="Mihaltcheva S."/>
            <person name="Hayes R.D."/>
            <person name="Rokhsar D."/>
        </authorList>
    </citation>
    <scope>NUCLEOTIDE SEQUENCE [LARGE SCALE GENOMIC DNA]</scope>
    <source>
        <strain evidence="7">cv. Goldsmith</strain>
    </source>
</reference>
<dbReference type="EMBL" id="KZ305029">
    <property type="protein sequence ID" value="PIA50588.1"/>
    <property type="molecule type" value="Genomic_DNA"/>
</dbReference>
<dbReference type="AlphaFoldDB" id="A0A2G5E479"/>
<sequence length="109" mass="12393">MASSYASSQATQASSERYRPPKSTDIGWDYGQRVDGDNTVISCDFCGHTSRGGIRGFKHHIVKGFSKSLSKYKDVQPCKQVSKDVEKVLKYMNEKEKVTQEREKQRRNA</sequence>
<evidence type="ECO:0000313" key="6">
    <source>
        <dbReference type="EMBL" id="PIA50588.1"/>
    </source>
</evidence>
<dbReference type="InterPro" id="IPR003656">
    <property type="entry name" value="Znf_BED"/>
</dbReference>
<dbReference type="GO" id="GO:0008270">
    <property type="term" value="F:zinc ion binding"/>
    <property type="evidence" value="ECO:0007669"/>
    <property type="project" value="UniProtKB-KW"/>
</dbReference>
<feature type="compositionally biased region" description="Low complexity" evidence="4">
    <location>
        <begin position="1"/>
        <end position="15"/>
    </location>
</feature>
<keyword evidence="1" id="KW-0479">Metal-binding</keyword>
<evidence type="ECO:0000256" key="4">
    <source>
        <dbReference type="SAM" id="MobiDB-lite"/>
    </source>
</evidence>
<protein>
    <recommendedName>
        <fullName evidence="5">BED-type domain-containing protein</fullName>
    </recommendedName>
</protein>
<keyword evidence="2" id="KW-0863">Zinc-finger</keyword>
<evidence type="ECO:0000313" key="7">
    <source>
        <dbReference type="Proteomes" id="UP000230069"/>
    </source>
</evidence>
<dbReference type="PANTHER" id="PTHR46951">
    <property type="entry name" value="BED-TYPE DOMAIN-CONTAINING PROTEIN"/>
    <property type="match status" value="1"/>
</dbReference>
<dbReference type="Proteomes" id="UP000230069">
    <property type="component" value="Unassembled WGS sequence"/>
</dbReference>
<dbReference type="InParanoid" id="A0A2G5E479"/>
<organism evidence="6 7">
    <name type="scientific">Aquilegia coerulea</name>
    <name type="common">Rocky mountain columbine</name>
    <dbReference type="NCBI Taxonomy" id="218851"/>
    <lineage>
        <taxon>Eukaryota</taxon>
        <taxon>Viridiplantae</taxon>
        <taxon>Streptophyta</taxon>
        <taxon>Embryophyta</taxon>
        <taxon>Tracheophyta</taxon>
        <taxon>Spermatophyta</taxon>
        <taxon>Magnoliopsida</taxon>
        <taxon>Ranunculales</taxon>
        <taxon>Ranunculaceae</taxon>
        <taxon>Thalictroideae</taxon>
        <taxon>Aquilegia</taxon>
    </lineage>
</organism>
<gene>
    <name evidence="6" type="ORF">AQUCO_01200053v1</name>
</gene>
<name>A0A2G5E479_AQUCA</name>
<dbReference type="PANTHER" id="PTHR46951:SF2">
    <property type="entry name" value="BED-TYPE DOMAIN-CONTAINING PROTEIN"/>
    <property type="match status" value="1"/>
</dbReference>
<feature type="region of interest" description="Disordered" evidence="4">
    <location>
        <begin position="1"/>
        <end position="30"/>
    </location>
</feature>
<dbReference type="OrthoDB" id="2012664at2759"/>
<keyword evidence="7" id="KW-1185">Reference proteome</keyword>
<dbReference type="Pfam" id="PF02892">
    <property type="entry name" value="zf-BED"/>
    <property type="match status" value="1"/>
</dbReference>
<keyword evidence="3" id="KW-0862">Zinc</keyword>
<dbReference type="GO" id="GO:0003677">
    <property type="term" value="F:DNA binding"/>
    <property type="evidence" value="ECO:0007669"/>
    <property type="project" value="InterPro"/>
</dbReference>
<evidence type="ECO:0000256" key="2">
    <source>
        <dbReference type="ARBA" id="ARBA00022771"/>
    </source>
</evidence>
<feature type="domain" description="BED-type" evidence="5">
    <location>
        <begin position="28"/>
        <end position="62"/>
    </location>
</feature>
<accession>A0A2G5E479</accession>
<evidence type="ECO:0000256" key="3">
    <source>
        <dbReference type="ARBA" id="ARBA00022833"/>
    </source>
</evidence>
<evidence type="ECO:0000256" key="1">
    <source>
        <dbReference type="ARBA" id="ARBA00022723"/>
    </source>
</evidence>
<proteinExistence type="predicted"/>